<dbReference type="SMART" id="SM01245">
    <property type="entry name" value="Jag_N"/>
    <property type="match status" value="1"/>
</dbReference>
<organism evidence="2 3">
    <name type="scientific">Clostridium brassicae</name>
    <dbReference type="NCBI Taxonomy" id="2999072"/>
    <lineage>
        <taxon>Bacteria</taxon>
        <taxon>Bacillati</taxon>
        <taxon>Bacillota</taxon>
        <taxon>Clostridia</taxon>
        <taxon>Eubacteriales</taxon>
        <taxon>Clostridiaceae</taxon>
        <taxon>Clostridium</taxon>
    </lineage>
</organism>
<keyword evidence="3" id="KW-1185">Reference proteome</keyword>
<dbReference type="Gene3D" id="3.30.30.80">
    <property type="entry name" value="probable RNA-binding protein from clostridium symbiosum atcc 14940"/>
    <property type="match status" value="1"/>
</dbReference>
<dbReference type="InterPro" id="IPR032782">
    <property type="entry name" value="KhpB_N"/>
</dbReference>
<dbReference type="Proteomes" id="UP001144612">
    <property type="component" value="Unassembled WGS sequence"/>
</dbReference>
<accession>A0ABT4DB57</accession>
<dbReference type="RefSeq" id="WP_268061963.1">
    <property type="nucleotide sequence ID" value="NZ_JAPQFJ010000014.1"/>
</dbReference>
<evidence type="ECO:0000313" key="3">
    <source>
        <dbReference type="Proteomes" id="UP001144612"/>
    </source>
</evidence>
<gene>
    <name evidence="2" type="ORF">OW729_13010</name>
</gene>
<dbReference type="Pfam" id="PF03961">
    <property type="entry name" value="FapA"/>
    <property type="match status" value="1"/>
</dbReference>
<dbReference type="EMBL" id="JAPQFJ010000014">
    <property type="protein sequence ID" value="MCY6959532.1"/>
    <property type="molecule type" value="Genomic_DNA"/>
</dbReference>
<proteinExistence type="predicted"/>
<name>A0ABT4DB57_9CLOT</name>
<comment type="caution">
    <text evidence="2">The sequence shown here is derived from an EMBL/GenBank/DDBJ whole genome shotgun (WGS) entry which is preliminary data.</text>
</comment>
<dbReference type="InterPro" id="IPR005646">
    <property type="entry name" value="FapA"/>
</dbReference>
<dbReference type="Pfam" id="PF20250">
    <property type="entry name" value="FapA_N"/>
    <property type="match status" value="1"/>
</dbReference>
<dbReference type="InterPro" id="IPR046865">
    <property type="entry name" value="FapA_b_solenoid"/>
</dbReference>
<evidence type="ECO:0000259" key="1">
    <source>
        <dbReference type="SMART" id="SM01245"/>
    </source>
</evidence>
<protein>
    <submittedName>
        <fullName evidence="2">FapA family protein</fullName>
    </submittedName>
</protein>
<sequence length="669" mass="75469">MAEKIFCGKALDECLELASSELNISKENIQYEIIENKQRFFKRKVSIKVNVYEDELSFNKDESDKKESNEEDLKIQDLEHKKTKVQNGKIKVENGKIIVKDPKEDGRPAILRVPKGNMKVLVDNVEVDYQKEVYEESNIEVIFEESVAQRIMNISISPDNMKVFINISYVPKKTYKLKDSKEEIQLTLENEVDKIENPPLYNQDEIKQELLAKGIKFGIIEENIENCTKMENVEEILVAEGLYPIDGVNDEIQIKFNTREQISDLEEDSTGRIDYKSIGYVKEVKKGDILAVNIKGKSGKDGLDVKGKIKKHIVGKKLFLKAGEGCELLDENTIVASIEGKPYAKGNLFVVHQLHEVNSDVDIKTGNVKFNGDIMIRGNVKEGMIVEAGHNLFVEKNVEKGNICAKGDLEVLGNVINSTVCSGGEEITKISKVNALEKLHKGLVTLIETVENIRKLNLIEQKVRDGEMIKLLIENKFKYIPEICFKYVKLVEKESVEDEVTLSKLMSQKLIDFGPLNINTYRELSILAELVNKNIKKIRDTLSMPVNIRISYCQDSDLRSSGRITITGKGEYVSNIKASESVIFEDPRSVVRGGVIKASNEIRCKEVGSEGGVSTKLIVKDKGNIWVDKAYQNTCFIVGGKEYVLDIASKDIHAYLDSKGELIVDKFIL</sequence>
<dbReference type="InterPro" id="IPR038247">
    <property type="entry name" value="Jag_N_dom_sf"/>
</dbReference>
<dbReference type="InterPro" id="IPR046866">
    <property type="entry name" value="FapA_N"/>
</dbReference>
<feature type="domain" description="RNA-binding protein KhpB N-terminal" evidence="1">
    <location>
        <begin position="5"/>
        <end position="52"/>
    </location>
</feature>
<dbReference type="PANTHER" id="PTHR38032">
    <property type="entry name" value="POLYMERASE-RELATED"/>
    <property type="match status" value="1"/>
</dbReference>
<evidence type="ECO:0000313" key="2">
    <source>
        <dbReference type="EMBL" id="MCY6959532.1"/>
    </source>
</evidence>
<dbReference type="PANTHER" id="PTHR38032:SF1">
    <property type="entry name" value="RNA-BINDING PROTEIN KHPB N-TERMINAL DOMAIN-CONTAINING PROTEIN"/>
    <property type="match status" value="1"/>
</dbReference>
<dbReference type="Pfam" id="PF14804">
    <property type="entry name" value="Jag_N"/>
    <property type="match status" value="1"/>
</dbReference>
<reference evidence="2" key="1">
    <citation type="submission" date="2022-12" db="EMBL/GenBank/DDBJ databases">
        <title>Clostridium sp. nov., isolated from industrial wastewater.</title>
        <authorList>
            <person name="Jiayan W."/>
        </authorList>
    </citation>
    <scope>NUCLEOTIDE SEQUENCE</scope>
    <source>
        <strain evidence="2">ZC22-4</strain>
    </source>
</reference>